<dbReference type="Gene3D" id="1.10.510.10">
    <property type="entry name" value="Transferase(Phosphotransferase) domain 1"/>
    <property type="match status" value="1"/>
</dbReference>
<dbReference type="InterPro" id="IPR050235">
    <property type="entry name" value="CK1_Ser-Thr_kinase"/>
</dbReference>
<dbReference type="Pfam" id="PF00069">
    <property type="entry name" value="Pkinase"/>
    <property type="match status" value="1"/>
</dbReference>
<dbReference type="SUPFAM" id="SSF56112">
    <property type="entry name" value="Protein kinase-like (PK-like)"/>
    <property type="match status" value="1"/>
</dbReference>
<evidence type="ECO:0000313" key="4">
    <source>
        <dbReference type="EMBL" id="TKR59604.1"/>
    </source>
</evidence>
<sequence length="452" mass="50544">MRTARNVRSGSKDKQPGKGSSNELFSEMKLPIQLMEDEEDVKTANKPTDLAELTPPSSDAEDFGPPPKDLATAKDPRDVVGLQRKSAEKDDSKKARKQKDGSKKKKSTTNSGMDANSKTAKRKSNKKKQPTTPPAQSGTPPQALVARGKYAPPHLKGKVILNNRFLVGPMKTGGAYGQIYTAVDQADNKTVAIKVEPTGPDSGRMVLEQRVLKALRGTGHAPTLIGSGTYTGFQFLIMEMLGRNLTDLRKRQPKKRFTTTTTIRVALQSIQAVYNLHNIGFIHRDIKPMNMVIGLSSVQQQIVYLIDYGMTRQYRFENGAIRKERIYACFRGTLRYVSLNVHDMKEQGPVDDLWSLFYTMIELGEGALPWRHAVETDLIASKKRNTPLNEFIFHLPKGVLEFARHLEGVNYPQMPDYKLIQSNLTDCLGPASEQVSFDWENQFYEGPEEPSS</sequence>
<evidence type="ECO:0000256" key="1">
    <source>
        <dbReference type="ARBA" id="ARBA00012513"/>
    </source>
</evidence>
<feature type="compositionally biased region" description="Basic residues" evidence="2">
    <location>
        <begin position="119"/>
        <end position="129"/>
    </location>
</feature>
<dbReference type="Proteomes" id="UP000298663">
    <property type="component" value="Unassembled WGS sequence"/>
</dbReference>
<dbReference type="SMART" id="SM00220">
    <property type="entry name" value="S_TKc"/>
    <property type="match status" value="1"/>
</dbReference>
<feature type="region of interest" description="Disordered" evidence="2">
    <location>
        <begin position="1"/>
        <end position="145"/>
    </location>
</feature>
<dbReference type="STRING" id="34508.A0A4U5LU35"/>
<gene>
    <name evidence="4" type="ORF">L596_029251</name>
</gene>
<dbReference type="InterPro" id="IPR008271">
    <property type="entry name" value="Ser/Thr_kinase_AS"/>
</dbReference>
<dbReference type="EMBL" id="AZBU02000012">
    <property type="protein sequence ID" value="TKR59604.1"/>
    <property type="molecule type" value="Genomic_DNA"/>
</dbReference>
<evidence type="ECO:0000256" key="2">
    <source>
        <dbReference type="SAM" id="MobiDB-lite"/>
    </source>
</evidence>
<dbReference type="GO" id="GO:0004674">
    <property type="term" value="F:protein serine/threonine kinase activity"/>
    <property type="evidence" value="ECO:0007669"/>
    <property type="project" value="UniProtKB-EC"/>
</dbReference>
<dbReference type="PROSITE" id="PS50011">
    <property type="entry name" value="PROTEIN_KINASE_DOM"/>
    <property type="match status" value="1"/>
</dbReference>
<dbReference type="OrthoDB" id="5579860at2759"/>
<feature type="compositionally biased region" description="Basic and acidic residues" evidence="2">
    <location>
        <begin position="85"/>
        <end position="101"/>
    </location>
</feature>
<dbReference type="InterPro" id="IPR011009">
    <property type="entry name" value="Kinase-like_dom_sf"/>
</dbReference>
<reference evidence="4 5" key="1">
    <citation type="journal article" date="2015" name="Genome Biol.">
        <title>Comparative genomics of Steinernema reveals deeply conserved gene regulatory networks.</title>
        <authorList>
            <person name="Dillman A.R."/>
            <person name="Macchietto M."/>
            <person name="Porter C.F."/>
            <person name="Rogers A."/>
            <person name="Williams B."/>
            <person name="Antoshechkin I."/>
            <person name="Lee M.M."/>
            <person name="Goodwin Z."/>
            <person name="Lu X."/>
            <person name="Lewis E.E."/>
            <person name="Goodrich-Blair H."/>
            <person name="Stock S.P."/>
            <person name="Adams B.J."/>
            <person name="Sternberg P.W."/>
            <person name="Mortazavi A."/>
        </authorList>
    </citation>
    <scope>NUCLEOTIDE SEQUENCE [LARGE SCALE GENOMIC DNA]</scope>
    <source>
        <strain evidence="4 5">ALL</strain>
    </source>
</reference>
<accession>A0A4U5LU35</accession>
<protein>
    <recommendedName>
        <fullName evidence="1">non-specific serine/threonine protein kinase</fullName>
        <ecNumber evidence="1">2.7.11.1</ecNumber>
    </recommendedName>
</protein>
<dbReference type="EC" id="2.7.11.1" evidence="1"/>
<dbReference type="PROSITE" id="PS00108">
    <property type="entry name" value="PROTEIN_KINASE_ST"/>
    <property type="match status" value="1"/>
</dbReference>
<evidence type="ECO:0000259" key="3">
    <source>
        <dbReference type="PROSITE" id="PS50011"/>
    </source>
</evidence>
<dbReference type="InterPro" id="IPR000719">
    <property type="entry name" value="Prot_kinase_dom"/>
</dbReference>
<feature type="domain" description="Protein kinase" evidence="3">
    <location>
        <begin position="165"/>
        <end position="452"/>
    </location>
</feature>
<dbReference type="GO" id="GO:0005524">
    <property type="term" value="F:ATP binding"/>
    <property type="evidence" value="ECO:0007669"/>
    <property type="project" value="InterPro"/>
</dbReference>
<organism evidence="4 5">
    <name type="scientific">Steinernema carpocapsae</name>
    <name type="common">Entomopathogenic nematode</name>
    <dbReference type="NCBI Taxonomy" id="34508"/>
    <lineage>
        <taxon>Eukaryota</taxon>
        <taxon>Metazoa</taxon>
        <taxon>Ecdysozoa</taxon>
        <taxon>Nematoda</taxon>
        <taxon>Chromadorea</taxon>
        <taxon>Rhabditida</taxon>
        <taxon>Tylenchina</taxon>
        <taxon>Panagrolaimomorpha</taxon>
        <taxon>Strongyloidoidea</taxon>
        <taxon>Steinernematidae</taxon>
        <taxon>Steinernema</taxon>
    </lineage>
</organism>
<dbReference type="AlphaFoldDB" id="A0A4U5LU35"/>
<keyword evidence="5" id="KW-1185">Reference proteome</keyword>
<name>A0A4U5LU35_STECR</name>
<evidence type="ECO:0000313" key="5">
    <source>
        <dbReference type="Proteomes" id="UP000298663"/>
    </source>
</evidence>
<dbReference type="PANTHER" id="PTHR11909">
    <property type="entry name" value="CASEIN KINASE-RELATED"/>
    <property type="match status" value="1"/>
</dbReference>
<reference evidence="4 5" key="2">
    <citation type="journal article" date="2019" name="G3 (Bethesda)">
        <title>Hybrid Assembly of the Genome of the Entomopathogenic Nematode Steinernema carpocapsae Identifies the X-Chromosome.</title>
        <authorList>
            <person name="Serra L."/>
            <person name="Macchietto M."/>
            <person name="Macias-Munoz A."/>
            <person name="McGill C.J."/>
            <person name="Rodriguez I.M."/>
            <person name="Rodriguez B."/>
            <person name="Murad R."/>
            <person name="Mortazavi A."/>
        </authorList>
    </citation>
    <scope>NUCLEOTIDE SEQUENCE [LARGE SCALE GENOMIC DNA]</scope>
    <source>
        <strain evidence="4 5">ALL</strain>
    </source>
</reference>
<comment type="caution">
    <text evidence="4">The sequence shown here is derived from an EMBL/GenBank/DDBJ whole genome shotgun (WGS) entry which is preliminary data.</text>
</comment>
<proteinExistence type="predicted"/>